<accession>A0AA38C0L4</accession>
<dbReference type="AlphaFoldDB" id="A0AA38C0L4"/>
<name>A0AA38C0L4_TAXCH</name>
<organism evidence="1 2">
    <name type="scientific">Taxus chinensis</name>
    <name type="common">Chinese yew</name>
    <name type="synonym">Taxus wallichiana var. chinensis</name>
    <dbReference type="NCBI Taxonomy" id="29808"/>
    <lineage>
        <taxon>Eukaryota</taxon>
        <taxon>Viridiplantae</taxon>
        <taxon>Streptophyta</taxon>
        <taxon>Embryophyta</taxon>
        <taxon>Tracheophyta</taxon>
        <taxon>Spermatophyta</taxon>
        <taxon>Pinopsida</taxon>
        <taxon>Pinidae</taxon>
        <taxon>Conifers II</taxon>
        <taxon>Cupressales</taxon>
        <taxon>Taxaceae</taxon>
        <taxon>Taxus</taxon>
    </lineage>
</organism>
<dbReference type="EMBL" id="JAHRHJ020003813">
    <property type="protein sequence ID" value="KAH9288824.1"/>
    <property type="molecule type" value="Genomic_DNA"/>
</dbReference>
<reference evidence="1 2" key="1">
    <citation type="journal article" date="2021" name="Nat. Plants">
        <title>The Taxus genome provides insights into paclitaxel biosynthesis.</title>
        <authorList>
            <person name="Xiong X."/>
            <person name="Gou J."/>
            <person name="Liao Q."/>
            <person name="Li Y."/>
            <person name="Zhou Q."/>
            <person name="Bi G."/>
            <person name="Li C."/>
            <person name="Du R."/>
            <person name="Wang X."/>
            <person name="Sun T."/>
            <person name="Guo L."/>
            <person name="Liang H."/>
            <person name="Lu P."/>
            <person name="Wu Y."/>
            <person name="Zhang Z."/>
            <person name="Ro D.K."/>
            <person name="Shang Y."/>
            <person name="Huang S."/>
            <person name="Yan J."/>
        </authorList>
    </citation>
    <scope>NUCLEOTIDE SEQUENCE [LARGE SCALE GENOMIC DNA]</scope>
    <source>
        <strain evidence="1">Ta-2019</strain>
    </source>
</reference>
<evidence type="ECO:0000313" key="1">
    <source>
        <dbReference type="EMBL" id="KAH9288824.1"/>
    </source>
</evidence>
<protein>
    <submittedName>
        <fullName evidence="1">Uncharacterized protein</fullName>
    </submittedName>
</protein>
<comment type="caution">
    <text evidence="1">The sequence shown here is derived from an EMBL/GenBank/DDBJ whole genome shotgun (WGS) entry which is preliminary data.</text>
</comment>
<feature type="non-terminal residue" evidence="1">
    <location>
        <position position="78"/>
    </location>
</feature>
<sequence>KGQHASKNDLLKSYKNRVWDLIEDFDGFSINSIPRKENQAADRLVAFGAAFDVVESIKEDKVQPNIHVIIRPSVPDNN</sequence>
<dbReference type="InterPro" id="IPR036397">
    <property type="entry name" value="RNaseH_sf"/>
</dbReference>
<proteinExistence type="predicted"/>
<gene>
    <name evidence="1" type="ORF">KI387_032941</name>
</gene>
<feature type="non-terminal residue" evidence="1">
    <location>
        <position position="1"/>
    </location>
</feature>
<dbReference type="Gene3D" id="3.30.420.10">
    <property type="entry name" value="Ribonuclease H-like superfamily/Ribonuclease H"/>
    <property type="match status" value="1"/>
</dbReference>
<dbReference type="Proteomes" id="UP000824469">
    <property type="component" value="Unassembled WGS sequence"/>
</dbReference>
<evidence type="ECO:0000313" key="2">
    <source>
        <dbReference type="Proteomes" id="UP000824469"/>
    </source>
</evidence>
<keyword evidence="2" id="KW-1185">Reference proteome</keyword>
<dbReference type="GO" id="GO:0003676">
    <property type="term" value="F:nucleic acid binding"/>
    <property type="evidence" value="ECO:0007669"/>
    <property type="project" value="InterPro"/>
</dbReference>